<dbReference type="Proteomes" id="UP000266723">
    <property type="component" value="Unassembled WGS sequence"/>
</dbReference>
<evidence type="ECO:0000313" key="3">
    <source>
        <dbReference type="Proteomes" id="UP000266723"/>
    </source>
</evidence>
<evidence type="ECO:0000256" key="1">
    <source>
        <dbReference type="SAM" id="MobiDB-lite"/>
    </source>
</evidence>
<evidence type="ECO:0000313" key="2">
    <source>
        <dbReference type="EMBL" id="KAF3580686.1"/>
    </source>
</evidence>
<proteinExistence type="predicted"/>
<gene>
    <name evidence="2" type="ORF">DY000_02035481</name>
</gene>
<keyword evidence="3" id="KW-1185">Reference proteome</keyword>
<comment type="caution">
    <text evidence="2">The sequence shown here is derived from an EMBL/GenBank/DDBJ whole genome shotgun (WGS) entry which is preliminary data.</text>
</comment>
<protein>
    <submittedName>
        <fullName evidence="2">Uncharacterized protein</fullName>
    </submittedName>
</protein>
<feature type="region of interest" description="Disordered" evidence="1">
    <location>
        <begin position="51"/>
        <end position="72"/>
    </location>
</feature>
<dbReference type="EMBL" id="QGKV02000649">
    <property type="protein sequence ID" value="KAF3580686.1"/>
    <property type="molecule type" value="Genomic_DNA"/>
</dbReference>
<name>A0ABQ7DT35_BRACR</name>
<organism evidence="2 3">
    <name type="scientific">Brassica cretica</name>
    <name type="common">Mustard</name>
    <dbReference type="NCBI Taxonomy" id="69181"/>
    <lineage>
        <taxon>Eukaryota</taxon>
        <taxon>Viridiplantae</taxon>
        <taxon>Streptophyta</taxon>
        <taxon>Embryophyta</taxon>
        <taxon>Tracheophyta</taxon>
        <taxon>Spermatophyta</taxon>
        <taxon>Magnoliopsida</taxon>
        <taxon>eudicotyledons</taxon>
        <taxon>Gunneridae</taxon>
        <taxon>Pentapetalae</taxon>
        <taxon>rosids</taxon>
        <taxon>malvids</taxon>
        <taxon>Brassicales</taxon>
        <taxon>Brassicaceae</taxon>
        <taxon>Brassiceae</taxon>
        <taxon>Brassica</taxon>
    </lineage>
</organism>
<reference evidence="2 3" key="1">
    <citation type="journal article" date="2020" name="BMC Genomics">
        <title>Intraspecific diversification of the crop wild relative Brassica cretica Lam. using demographic model selection.</title>
        <authorList>
            <person name="Kioukis A."/>
            <person name="Michalopoulou V.A."/>
            <person name="Briers L."/>
            <person name="Pirintsos S."/>
            <person name="Studholme D.J."/>
            <person name="Pavlidis P."/>
            <person name="Sarris P.F."/>
        </authorList>
    </citation>
    <scope>NUCLEOTIDE SEQUENCE [LARGE SCALE GENOMIC DNA]</scope>
    <source>
        <strain evidence="3">cv. PFS-1207/04</strain>
    </source>
</reference>
<sequence>MKLTSVIGEKNKRECFFLLRSSCAYWLTSSNIPNDYEDMGGFHFAIKEHKPPVETNQAAESRARRTTRPYRERMVVIEPSDEHMFSI</sequence>
<accession>A0ABQ7DT35</accession>